<proteinExistence type="predicted"/>
<comment type="caution">
    <text evidence="1">The sequence shown here is derived from an EMBL/GenBank/DDBJ whole genome shotgun (WGS) entry which is preliminary data.</text>
</comment>
<name>A0ABR5A4V8_9BACL</name>
<dbReference type="InterPro" id="IPR009377">
    <property type="entry name" value="EutA"/>
</dbReference>
<evidence type="ECO:0000313" key="2">
    <source>
        <dbReference type="Proteomes" id="UP000054526"/>
    </source>
</evidence>
<dbReference type="EMBL" id="JXAL01000016">
    <property type="protein sequence ID" value="KIL36064.1"/>
    <property type="molecule type" value="Genomic_DNA"/>
</dbReference>
<accession>A0ABR5A4V8</accession>
<dbReference type="Proteomes" id="UP000054526">
    <property type="component" value="Unassembled WGS sequence"/>
</dbReference>
<dbReference type="SUPFAM" id="SSF53067">
    <property type="entry name" value="Actin-like ATPase domain"/>
    <property type="match status" value="1"/>
</dbReference>
<dbReference type="InterPro" id="IPR043129">
    <property type="entry name" value="ATPase_NBD"/>
</dbReference>
<sequence>MFQHEGVVDMRYYHDGDFGHVHEDEDHDLDNNMLWISDHIELNTVGIDIGSAGTQLIFSKLHLARKGEDLSSRYIVVKRGSTYRSPVSFTPYLENSLIDHDKIADIVDHAYRHAGMRPEDIHTGAVILTGEAIRRENAHAIGDALADKVGDFVCATAGHNMEAQLAAFGSGAARRSFDRKERILNIDIGGGTTKLAVVQNGKVVQTAAVYIGGRLVVADEEGVVVRLDPGGAFIAEQVGHPLAVGDRITPAQMQTMADWMAQAIVDCIVQRPLPDRCSSLYLTPELQELGELTGVMFSGGVGEFIYEREEKDFGDLGRYLGEAFHKLFDESRFPWEVLPAGECMRATVVGASEYTVQMSGNTNYISDHSILPKKNVQVLKPEVALDGMIEPGKLSESIRSHLQAFDIKNGETDIALAFRWIGAPEYGRVRALAEGIVGGLTATIAAGRSVFVVFDGDLAYTVGSLIKEELKLTNPIVSIDGIMLQDFDFIDIGQQLEPSMTVPVTVKSLLFRM</sequence>
<organism evidence="1 2">
    <name type="scientific">Cohnella kolymensis</name>
    <dbReference type="NCBI Taxonomy" id="1590652"/>
    <lineage>
        <taxon>Bacteria</taxon>
        <taxon>Bacillati</taxon>
        <taxon>Bacillota</taxon>
        <taxon>Bacilli</taxon>
        <taxon>Bacillales</taxon>
        <taxon>Paenibacillaceae</taxon>
        <taxon>Cohnella</taxon>
    </lineage>
</organism>
<dbReference type="PIRSF" id="PIRSF012293">
    <property type="entry name" value="EutA"/>
    <property type="match status" value="1"/>
</dbReference>
<evidence type="ECO:0000313" key="1">
    <source>
        <dbReference type="EMBL" id="KIL36064.1"/>
    </source>
</evidence>
<dbReference type="Gene3D" id="3.30.420.40">
    <property type="match status" value="1"/>
</dbReference>
<keyword evidence="2" id="KW-1185">Reference proteome</keyword>
<reference evidence="1 2" key="1">
    <citation type="submission" date="2014-12" db="EMBL/GenBank/DDBJ databases">
        <title>Draft genome sequence of Cohnella kolymensis strain B-2846.</title>
        <authorList>
            <person name="Karlyshev A.V."/>
            <person name="Kudryashova E.B."/>
        </authorList>
    </citation>
    <scope>NUCLEOTIDE SEQUENCE [LARGE SCALE GENOMIC DNA]</scope>
    <source>
        <strain evidence="1 2">VKM B-2846</strain>
    </source>
</reference>
<dbReference type="Pfam" id="PF06277">
    <property type="entry name" value="EutA"/>
    <property type="match status" value="1"/>
</dbReference>
<gene>
    <name evidence="1" type="ORF">SD71_11510</name>
</gene>
<protein>
    <submittedName>
        <fullName evidence="1">Recombinase</fullName>
    </submittedName>
</protein>